<proteinExistence type="predicted"/>
<dbReference type="CDD" id="cd03809">
    <property type="entry name" value="GT4_MtfB-like"/>
    <property type="match status" value="1"/>
</dbReference>
<accession>A0A841LDB8</accession>
<dbReference type="AlphaFoldDB" id="A0A841LDB8"/>
<dbReference type="GO" id="GO:0016757">
    <property type="term" value="F:glycosyltransferase activity"/>
    <property type="evidence" value="ECO:0007669"/>
    <property type="project" value="InterPro"/>
</dbReference>
<dbReference type="Pfam" id="PF00534">
    <property type="entry name" value="Glycos_transf_1"/>
    <property type="match status" value="1"/>
</dbReference>
<feature type="domain" description="Glycosyl transferase family 1" evidence="1">
    <location>
        <begin position="247"/>
        <end position="370"/>
    </location>
</feature>
<reference evidence="2 3" key="1">
    <citation type="submission" date="2020-08" db="EMBL/GenBank/DDBJ databases">
        <title>Genomic Encyclopedia of Type Strains, Phase IV (KMG-IV): sequencing the most valuable type-strain genomes for metagenomic binning, comparative biology and taxonomic classification.</title>
        <authorList>
            <person name="Goeker M."/>
        </authorList>
    </citation>
    <scope>NUCLEOTIDE SEQUENCE [LARGE SCALE GENOMIC DNA]</scope>
    <source>
        <strain evidence="2 3">DSM 102189</strain>
    </source>
</reference>
<dbReference type="PANTHER" id="PTHR46401:SF9">
    <property type="entry name" value="MANNOSYLTRANSFERASE A"/>
    <property type="match status" value="1"/>
</dbReference>
<protein>
    <submittedName>
        <fullName evidence="2">Glycosyltransferase involved in cell wall biosynthesis</fullName>
    </submittedName>
</protein>
<dbReference type="SUPFAM" id="SSF53756">
    <property type="entry name" value="UDP-Glycosyltransferase/glycogen phosphorylase"/>
    <property type="match status" value="1"/>
</dbReference>
<sequence>MIAVGKAPPQLFAATTQLRRRLRAGRYQFRAAPAPSNRQLLVDVSVIVREDAHTGIQRSVRALMGQLVQQPAALHGISVRPVFAARDHGYCYAHVGADGTLRPTAPGEPAGLRRRVEVRRGDVFLGLDLAANIMPHCELELAKWRRAGVSLNIMVYDLLPMTNPQWFAPRTVQNFRRWMGVLARQADRCICISDVVAGDLARRLSLAPRRRSVDIGTIPLGADLRSSQLTTGFPADISELRQWLNAGPVLLSVGTVEPRKGHDVLLDALDWHWQNDPHSKVKLLVVGRPGWKTESLQQRLRTHGEQGHRLRWLESASDELLAELYRSTAGLVSASRGEGFGLPLVEALVHGAPVLARDLPVFREIGGRWLDYFEDDTPAALSGRVMAWLVEARRPTAVAVAALPRWSDSAAALLKLLGFSASPVRA</sequence>
<dbReference type="RefSeq" id="WP_184199048.1">
    <property type="nucleotide sequence ID" value="NZ_JACIIV010000013.1"/>
</dbReference>
<keyword evidence="3" id="KW-1185">Reference proteome</keyword>
<evidence type="ECO:0000259" key="1">
    <source>
        <dbReference type="Pfam" id="PF00534"/>
    </source>
</evidence>
<comment type="caution">
    <text evidence="2">The sequence shown here is derived from an EMBL/GenBank/DDBJ whole genome shotgun (WGS) entry which is preliminary data.</text>
</comment>
<keyword evidence="2" id="KW-0808">Transferase</keyword>
<dbReference type="Proteomes" id="UP000538147">
    <property type="component" value="Unassembled WGS sequence"/>
</dbReference>
<dbReference type="PANTHER" id="PTHR46401">
    <property type="entry name" value="GLYCOSYLTRANSFERASE WBBK-RELATED"/>
    <property type="match status" value="1"/>
</dbReference>
<dbReference type="EMBL" id="JACIIV010000013">
    <property type="protein sequence ID" value="MBB6227805.1"/>
    <property type="molecule type" value="Genomic_DNA"/>
</dbReference>
<gene>
    <name evidence="2" type="ORF">FHS79_001986</name>
</gene>
<dbReference type="Gene3D" id="3.40.50.2000">
    <property type="entry name" value="Glycogen Phosphorylase B"/>
    <property type="match status" value="1"/>
</dbReference>
<evidence type="ECO:0000313" key="3">
    <source>
        <dbReference type="Proteomes" id="UP000538147"/>
    </source>
</evidence>
<dbReference type="InterPro" id="IPR001296">
    <property type="entry name" value="Glyco_trans_1"/>
</dbReference>
<evidence type="ECO:0000313" key="2">
    <source>
        <dbReference type="EMBL" id="MBB6227805.1"/>
    </source>
</evidence>
<organism evidence="2 3">
    <name type="scientific">Polymorphobacter multimanifer</name>
    <dbReference type="NCBI Taxonomy" id="1070431"/>
    <lineage>
        <taxon>Bacteria</taxon>
        <taxon>Pseudomonadati</taxon>
        <taxon>Pseudomonadota</taxon>
        <taxon>Alphaproteobacteria</taxon>
        <taxon>Sphingomonadales</taxon>
        <taxon>Sphingosinicellaceae</taxon>
        <taxon>Polymorphobacter</taxon>
    </lineage>
</organism>
<name>A0A841LDB8_9SPHN</name>